<evidence type="ECO:0000256" key="2">
    <source>
        <dbReference type="ARBA" id="ARBA00008017"/>
    </source>
</evidence>
<evidence type="ECO:0000256" key="5">
    <source>
        <dbReference type="ARBA" id="ARBA00022989"/>
    </source>
</evidence>
<comment type="subcellular location">
    <subcellularLocation>
        <location evidence="1">Cell membrane</location>
        <topology evidence="1">Multi-pass membrane protein</topology>
    </subcellularLocation>
</comment>
<dbReference type="InterPro" id="IPR023408">
    <property type="entry name" value="MscS_beta-dom_sf"/>
</dbReference>
<dbReference type="PANTHER" id="PTHR43634:SF2">
    <property type="entry name" value="LOW CONDUCTANCE MECHANOSENSITIVE CHANNEL YNAI"/>
    <property type="match status" value="1"/>
</dbReference>
<sequence>MTELQNFISKDNIYIFQTFFVIFLALIADLIQKYVFKRLAKKAEETKNKWDDALLFSIPRPLSVIIWVSSIAFSAEIFQKETGAVIFEAFQPLRSAIVIASLAWFLILSIKRTEKNYLTSGEDYDPTTMDAISKLARISAGITASLMILQTLGLSISGVLAFGGVGGIAIGFAAKDLLSNFFGGLFVYLDRPFAVGDWVRSPDREIEGTVENIGWRVTRIRTFD</sequence>
<evidence type="ECO:0000256" key="6">
    <source>
        <dbReference type="ARBA" id="ARBA00023136"/>
    </source>
</evidence>
<evidence type="ECO:0000259" key="8">
    <source>
        <dbReference type="Pfam" id="PF00924"/>
    </source>
</evidence>
<accession>A0A382BWG5</accession>
<evidence type="ECO:0000313" key="10">
    <source>
        <dbReference type="EMBL" id="SVB17547.1"/>
    </source>
</evidence>
<organism evidence="10">
    <name type="scientific">marine metagenome</name>
    <dbReference type="NCBI Taxonomy" id="408172"/>
    <lineage>
        <taxon>unclassified sequences</taxon>
        <taxon>metagenomes</taxon>
        <taxon>ecological metagenomes</taxon>
    </lineage>
</organism>
<keyword evidence="5 7" id="KW-1133">Transmembrane helix</keyword>
<dbReference type="GO" id="GO:0055085">
    <property type="term" value="P:transmembrane transport"/>
    <property type="evidence" value="ECO:0007669"/>
    <property type="project" value="InterPro"/>
</dbReference>
<name>A0A382BWG5_9ZZZZ</name>
<dbReference type="EMBL" id="UINC01031460">
    <property type="protein sequence ID" value="SVB17547.1"/>
    <property type="molecule type" value="Genomic_DNA"/>
</dbReference>
<dbReference type="InterPro" id="IPR006685">
    <property type="entry name" value="MscS_channel_2nd"/>
</dbReference>
<evidence type="ECO:0000256" key="1">
    <source>
        <dbReference type="ARBA" id="ARBA00004651"/>
    </source>
</evidence>
<keyword evidence="3" id="KW-1003">Cell membrane</keyword>
<dbReference type="InterPro" id="IPR049142">
    <property type="entry name" value="MS_channel_1st"/>
</dbReference>
<keyword evidence="4 7" id="KW-0812">Transmembrane</keyword>
<evidence type="ECO:0000256" key="7">
    <source>
        <dbReference type="SAM" id="Phobius"/>
    </source>
</evidence>
<dbReference type="AlphaFoldDB" id="A0A382BWG5"/>
<dbReference type="SUPFAM" id="SSF50182">
    <property type="entry name" value="Sm-like ribonucleoproteins"/>
    <property type="match status" value="1"/>
</dbReference>
<dbReference type="InterPro" id="IPR011014">
    <property type="entry name" value="MscS_channel_TM-2"/>
</dbReference>
<feature type="transmembrane region" description="Helical" evidence="7">
    <location>
        <begin position="93"/>
        <end position="110"/>
    </location>
</feature>
<feature type="transmembrane region" description="Helical" evidence="7">
    <location>
        <begin position="53"/>
        <end position="73"/>
    </location>
</feature>
<evidence type="ECO:0000259" key="9">
    <source>
        <dbReference type="Pfam" id="PF21088"/>
    </source>
</evidence>
<evidence type="ECO:0000256" key="4">
    <source>
        <dbReference type="ARBA" id="ARBA00022692"/>
    </source>
</evidence>
<comment type="similarity">
    <text evidence="2">Belongs to the MscS (TC 1.A.23) family.</text>
</comment>
<dbReference type="Gene3D" id="2.30.30.60">
    <property type="match status" value="1"/>
</dbReference>
<evidence type="ECO:0008006" key="11">
    <source>
        <dbReference type="Google" id="ProtNLM"/>
    </source>
</evidence>
<feature type="non-terminal residue" evidence="10">
    <location>
        <position position="224"/>
    </location>
</feature>
<feature type="transmembrane region" description="Helical" evidence="7">
    <location>
        <begin position="155"/>
        <end position="174"/>
    </location>
</feature>
<reference evidence="10" key="1">
    <citation type="submission" date="2018-05" db="EMBL/GenBank/DDBJ databases">
        <authorList>
            <person name="Lanie J.A."/>
            <person name="Ng W.-L."/>
            <person name="Kazmierczak K.M."/>
            <person name="Andrzejewski T.M."/>
            <person name="Davidsen T.M."/>
            <person name="Wayne K.J."/>
            <person name="Tettelin H."/>
            <person name="Glass J.I."/>
            <person name="Rusch D."/>
            <person name="Podicherti R."/>
            <person name="Tsui H.-C.T."/>
            <person name="Winkler M.E."/>
        </authorList>
    </citation>
    <scope>NUCLEOTIDE SEQUENCE</scope>
</reference>
<gene>
    <name evidence="10" type="ORF">METZ01_LOCUS170401</name>
</gene>
<dbReference type="Gene3D" id="1.10.287.1260">
    <property type="match status" value="1"/>
</dbReference>
<feature type="transmembrane region" description="Helical" evidence="7">
    <location>
        <begin position="12"/>
        <end position="32"/>
    </location>
</feature>
<protein>
    <recommendedName>
        <fullName evidence="11">Mechanosensitive ion channel inner membrane domain-containing protein</fullName>
    </recommendedName>
</protein>
<evidence type="ECO:0000256" key="3">
    <source>
        <dbReference type="ARBA" id="ARBA00022475"/>
    </source>
</evidence>
<dbReference type="Pfam" id="PF00924">
    <property type="entry name" value="MS_channel_2nd"/>
    <property type="match status" value="1"/>
</dbReference>
<dbReference type="InterPro" id="IPR010920">
    <property type="entry name" value="LSM_dom_sf"/>
</dbReference>
<dbReference type="PANTHER" id="PTHR43634">
    <property type="entry name" value="OW CONDUCTANCE MECHANOSENSITIVE CHANNEL"/>
    <property type="match status" value="1"/>
</dbReference>
<dbReference type="GO" id="GO:0005886">
    <property type="term" value="C:plasma membrane"/>
    <property type="evidence" value="ECO:0007669"/>
    <property type="project" value="UniProtKB-SubCell"/>
</dbReference>
<feature type="domain" description="Mechanosensitive ion channel transmembrane helices 2/3" evidence="9">
    <location>
        <begin position="135"/>
        <end position="175"/>
    </location>
</feature>
<dbReference type="Pfam" id="PF21088">
    <property type="entry name" value="MS_channel_1st"/>
    <property type="match status" value="1"/>
</dbReference>
<feature type="non-terminal residue" evidence="10">
    <location>
        <position position="1"/>
    </location>
</feature>
<keyword evidence="6 7" id="KW-0472">Membrane</keyword>
<dbReference type="InterPro" id="IPR045042">
    <property type="entry name" value="YnaI-like"/>
</dbReference>
<feature type="domain" description="Mechanosensitive ion channel MscS" evidence="8">
    <location>
        <begin position="176"/>
        <end position="224"/>
    </location>
</feature>
<proteinExistence type="inferred from homology"/>
<dbReference type="SUPFAM" id="SSF82861">
    <property type="entry name" value="Mechanosensitive channel protein MscS (YggB), transmembrane region"/>
    <property type="match status" value="1"/>
</dbReference>